<dbReference type="EMBL" id="MUNK01000290">
    <property type="protein sequence ID" value="OTA23536.1"/>
    <property type="molecule type" value="Genomic_DNA"/>
</dbReference>
<feature type="region of interest" description="Disordered" evidence="1">
    <location>
        <begin position="225"/>
        <end position="248"/>
    </location>
</feature>
<accession>A0A1Z5SRS3</accession>
<protein>
    <submittedName>
        <fullName evidence="2">Uncharacterized protein</fullName>
    </submittedName>
</protein>
<dbReference type="Gene3D" id="3.40.50.300">
    <property type="entry name" value="P-loop containing nucleotide triphosphate hydrolases"/>
    <property type="match status" value="1"/>
</dbReference>
<dbReference type="InParanoid" id="A0A1Z5SRS3"/>
<proteinExistence type="predicted"/>
<name>A0A1Z5SRS3_HORWE</name>
<dbReference type="AlphaFoldDB" id="A0A1Z5SRS3"/>
<dbReference type="InterPro" id="IPR027417">
    <property type="entry name" value="P-loop_NTPase"/>
</dbReference>
<keyword evidence="3" id="KW-1185">Reference proteome</keyword>
<evidence type="ECO:0000313" key="3">
    <source>
        <dbReference type="Proteomes" id="UP000194280"/>
    </source>
</evidence>
<sequence>MSSEYYFRTNILTGFRSKLYTNIKGFELPRRLMATNDCPPPELEVVFITGNDSITTHSTIDRFAHAFGFSHIYVPEYLRTLAKNRDGTREELGSLHPTSLKRLLVTGEKVPTYFVLQILKHCIRRHVQAGQTKFLISGLDGDAETAAKFPREIAQLSAVISLVKPQVEGQKQMAFLELSIEDIRSAIEEHYRKILLEVDLTGANTVDEEFSMLLGAIAKRAFEGQESDVASTKGSWTMPGERTSKRER</sequence>
<reference evidence="2 3" key="1">
    <citation type="submission" date="2017-01" db="EMBL/GenBank/DDBJ databases">
        <title>The recent genome duplication of the halophilic yeast Hortaea werneckii: insights from long-read sequencing.</title>
        <authorList>
            <person name="Sinha S."/>
            <person name="Flibotte S."/>
            <person name="Neira M."/>
            <person name="Lenassi M."/>
            <person name="Gostincar C."/>
            <person name="Stajich J.E."/>
            <person name="Nislow C.E."/>
        </authorList>
    </citation>
    <scope>NUCLEOTIDE SEQUENCE [LARGE SCALE GENOMIC DNA]</scope>
    <source>
        <strain evidence="2 3">EXF-2000</strain>
    </source>
</reference>
<dbReference type="VEuPathDB" id="FungiDB:BTJ68_12641"/>
<dbReference type="Proteomes" id="UP000194280">
    <property type="component" value="Unassembled WGS sequence"/>
</dbReference>
<organism evidence="2 3">
    <name type="scientific">Hortaea werneckii EXF-2000</name>
    <dbReference type="NCBI Taxonomy" id="1157616"/>
    <lineage>
        <taxon>Eukaryota</taxon>
        <taxon>Fungi</taxon>
        <taxon>Dikarya</taxon>
        <taxon>Ascomycota</taxon>
        <taxon>Pezizomycotina</taxon>
        <taxon>Dothideomycetes</taxon>
        <taxon>Dothideomycetidae</taxon>
        <taxon>Mycosphaerellales</taxon>
        <taxon>Teratosphaeriaceae</taxon>
        <taxon>Hortaea</taxon>
    </lineage>
</organism>
<evidence type="ECO:0000313" key="2">
    <source>
        <dbReference type="EMBL" id="OTA23536.1"/>
    </source>
</evidence>
<comment type="caution">
    <text evidence="2">The sequence shown here is derived from an EMBL/GenBank/DDBJ whole genome shotgun (WGS) entry which is preliminary data.</text>
</comment>
<gene>
    <name evidence="2" type="ORF">BTJ68_12641</name>
</gene>
<evidence type="ECO:0000256" key="1">
    <source>
        <dbReference type="SAM" id="MobiDB-lite"/>
    </source>
</evidence>
<dbReference type="OrthoDB" id="3825134at2759"/>